<feature type="domain" description="TPPC8 first Ig-like" evidence="1">
    <location>
        <begin position="500"/>
        <end position="567"/>
    </location>
</feature>
<evidence type="ECO:0000259" key="1">
    <source>
        <dbReference type="Pfam" id="PF24545"/>
    </source>
</evidence>
<dbReference type="InterPro" id="IPR024420">
    <property type="entry name" value="TRAPP_III_complex_Trs85"/>
</dbReference>
<organism evidence="2 3">
    <name type="scientific">Gnathostoma spinigerum</name>
    <dbReference type="NCBI Taxonomy" id="75299"/>
    <lineage>
        <taxon>Eukaryota</taxon>
        <taxon>Metazoa</taxon>
        <taxon>Ecdysozoa</taxon>
        <taxon>Nematoda</taxon>
        <taxon>Chromadorea</taxon>
        <taxon>Rhabditida</taxon>
        <taxon>Spirurina</taxon>
        <taxon>Gnathostomatomorpha</taxon>
        <taxon>Gnathostomatoidea</taxon>
        <taxon>Gnathostomatidae</taxon>
        <taxon>Gnathostoma</taxon>
    </lineage>
</organism>
<proteinExistence type="predicted"/>
<dbReference type="Proteomes" id="UP001608902">
    <property type="component" value="Unassembled WGS sequence"/>
</dbReference>
<keyword evidence="3" id="KW-1185">Reference proteome</keyword>
<dbReference type="PANTHER" id="PTHR12975">
    <property type="entry name" value="TRANSPORT PROTEIN TRAPP"/>
    <property type="match status" value="1"/>
</dbReference>
<comment type="caution">
    <text evidence="2">The sequence shown here is derived from an EMBL/GenBank/DDBJ whole genome shotgun (WGS) entry which is preliminary data.</text>
</comment>
<dbReference type="Pfam" id="PF12739">
    <property type="entry name" value="TRAPPC-Trs85"/>
    <property type="match status" value="1"/>
</dbReference>
<dbReference type="PANTHER" id="PTHR12975:SF6">
    <property type="entry name" value="TRAFFICKING PROTEIN PARTICLE COMPLEX SUBUNIT 8"/>
    <property type="match status" value="1"/>
</dbReference>
<dbReference type="EMBL" id="JBGFUD010004177">
    <property type="protein sequence ID" value="MFH4979426.1"/>
    <property type="molecule type" value="Genomic_DNA"/>
</dbReference>
<accession>A0ABD6EJK0</accession>
<gene>
    <name evidence="2" type="ORF">AB6A40_006135</name>
</gene>
<dbReference type="AlphaFoldDB" id="A0ABD6EJK0"/>
<evidence type="ECO:0000313" key="3">
    <source>
        <dbReference type="Proteomes" id="UP001608902"/>
    </source>
</evidence>
<sequence length="1153" mass="129744">MSSIGPAHCAMPRWMLPNILKYYVLVHDNSSMIDETTVTELFTSMCTTYGEENCYLLCLNSSENSELPDLWENFIAEKYRGIKKGLDLARRRLLSKPDVIFEDMTPSTSTVSCSEVLTETFGEDPGKGGDIAVENTLVYHGRCLDSDDRKRIRLFIEEMLNNAVSPFITRQMRSLNEQIIARRGISKSLATGVRKWFGSASAPQLATSSSVTYSLESQEMQSRRLADMCFVFGLYSYAYQIYQSIRKEFANQASIYEAGALEMTAISEFMMNPQLLGKYYHYHYMIEAINYYANVCMRPLLALRAVYMCTSIMSSMKLHRESAYQLLKVTSKDEELYSGILLAKAALCFQEARSSRKAAFYYVSAGSRLFKAGEKKLAIECYRRALPVYHGKSWELAEGHILFNLSTACPPSEESVGWCASLLRQNSKLDGEMQRLYLKHLLLLLNKLQSPPDFPADLKIFLLGENKFRIIYGEKPETPDLEEIISTSNNVLNDAVPSPNELWTNLEQAAFCQLFGSSRVFKPTPYMSDAFTDNRKVHSTPPFERFRVQLELKNPFAFSLLLRNVRLGIEGDSVLFQQNVIDEVVLDVSDSWKRIELYIIPSHDMQKIRVKFLICDIVMDDVAVTRYFPLIVGRPQSKMNTRKQVSPTVDNRLEVNVSNNRWPLVDVQVQRTQNIGAFCGQVSISNCDITNIGSVSLTSFCVTTDHPECVMVIDESTGVSDDRWQYTTVGSYVNEWSVGIYSYGTPGIPVGDRKKLKLALRAPLTPEKNFRISLLFYFVGENGMTRLHRQVLVMNTRPLLESSFRLIDGAMGLCLLSMRNLISAADSVLVRVSILRIRSIVIEPKSGRSTNYSPGEITDSSLPNISIRPIKNRLVALECDQSDVLGFIVSAYPTTDCSSEVWMDETLRRVLLCFGVLWQANIVNSDGTIGVVSGEAYVDSPYPTGYGILGCARNDPPSLIYPISQINELIKDSETNTLPSEIKMDEFNVATDALLCSVRCPQETIYHDFRSSTFCRIPLHVCIRNCDRARRTCDVVLRFHNTPKILPFANDLSGGRNAALMTNDDLSQNSVMPSIITESSSDTLLMIANRSISHAHVPFGATHNFNICISVAYSSVYKIASFEAVGRFEGSDVDVPIMVPEVYATVIDKRVEI</sequence>
<reference evidence="2 3" key="1">
    <citation type="submission" date="2024-08" db="EMBL/GenBank/DDBJ databases">
        <title>Gnathostoma spinigerum genome.</title>
        <authorList>
            <person name="Gonzalez-Bertolin B."/>
            <person name="Monzon S."/>
            <person name="Zaballos A."/>
            <person name="Jimenez P."/>
            <person name="Dekumyoy P."/>
            <person name="Varona S."/>
            <person name="Cuesta I."/>
            <person name="Sumanam S."/>
            <person name="Adisakwattana P."/>
            <person name="Gasser R.B."/>
            <person name="Hernandez-Gonzalez A."/>
            <person name="Young N.D."/>
            <person name="Perteguer M.J."/>
        </authorList>
    </citation>
    <scope>NUCLEOTIDE SEQUENCE [LARGE SCALE GENOMIC DNA]</scope>
    <source>
        <strain evidence="2">AL3</strain>
        <tissue evidence="2">Liver</tissue>
    </source>
</reference>
<dbReference type="InterPro" id="IPR058541">
    <property type="entry name" value="Ig_TPPC8_1st"/>
</dbReference>
<protein>
    <recommendedName>
        <fullName evidence="1">TPPC8 first Ig-like domain-containing protein</fullName>
    </recommendedName>
</protein>
<evidence type="ECO:0000313" key="2">
    <source>
        <dbReference type="EMBL" id="MFH4979426.1"/>
    </source>
</evidence>
<dbReference type="Pfam" id="PF24545">
    <property type="entry name" value="Ig_TPPC8_1st"/>
    <property type="match status" value="1"/>
</dbReference>
<name>A0ABD6EJK0_9BILA</name>